<reference evidence="2" key="2">
    <citation type="journal article" date="2014" name="ISME J.">
        <title>Microbial stratification in low pH oxic and suboxic macroscopic growths along an acid mine drainage.</title>
        <authorList>
            <person name="Mendez-Garcia C."/>
            <person name="Mesa V."/>
            <person name="Sprenger R.R."/>
            <person name="Richter M."/>
            <person name="Diez M.S."/>
            <person name="Solano J."/>
            <person name="Bargiela R."/>
            <person name="Golyshina O.V."/>
            <person name="Manteca A."/>
            <person name="Ramos J.L."/>
            <person name="Gallego J.R."/>
            <person name="Llorente I."/>
            <person name="Martins Dos Santos V.A."/>
            <person name="Jensen O.N."/>
            <person name="Pelaez A.I."/>
            <person name="Sanchez J."/>
            <person name="Ferrer M."/>
        </authorList>
    </citation>
    <scope>NUCLEOTIDE SEQUENCE</scope>
</reference>
<comment type="caution">
    <text evidence="2">The sequence shown here is derived from an EMBL/GenBank/DDBJ whole genome shotgun (WGS) entry which is preliminary data.</text>
</comment>
<dbReference type="EMBL" id="AUZY01012543">
    <property type="protein sequence ID" value="EQD29548.1"/>
    <property type="molecule type" value="Genomic_DNA"/>
</dbReference>
<dbReference type="AlphaFoldDB" id="T0Y8T1"/>
<gene>
    <name evidence="2" type="ORF">B1B_18715</name>
</gene>
<protein>
    <submittedName>
        <fullName evidence="2">Magnesium-chelatase subunit D</fullName>
    </submittedName>
</protein>
<sequence length="150" mass="16439">GPASPAPGESEAVVVEDAVPVGANPDPSRASPSARHRSPQPNRLQGPSGPLRRGESRGAHHRPGSGRDSKSSRPHQLQRRQAAPTSEPHRLQLEKRDLRQKIRQRRIGNLIVFLVDASASMDAEQRMDATRSAILALLKDAYVRRDRVAM</sequence>
<dbReference type="SUPFAM" id="SSF53300">
    <property type="entry name" value="vWA-like"/>
    <property type="match status" value="1"/>
</dbReference>
<reference evidence="2" key="1">
    <citation type="submission" date="2013-08" db="EMBL/GenBank/DDBJ databases">
        <authorList>
            <person name="Mendez C."/>
            <person name="Richter M."/>
            <person name="Ferrer M."/>
            <person name="Sanchez J."/>
        </authorList>
    </citation>
    <scope>NUCLEOTIDE SEQUENCE</scope>
</reference>
<dbReference type="PANTHER" id="PTHR35023">
    <property type="entry name" value="CHELATASE-RELATED"/>
    <property type="match status" value="1"/>
</dbReference>
<dbReference type="PANTHER" id="PTHR35023:SF1">
    <property type="entry name" value="MG-PROTOPORPHYRIN IX CHELATASE"/>
    <property type="match status" value="1"/>
</dbReference>
<proteinExistence type="predicted"/>
<feature type="non-terminal residue" evidence="2">
    <location>
        <position position="150"/>
    </location>
</feature>
<feature type="compositionally biased region" description="Low complexity" evidence="1">
    <location>
        <begin position="23"/>
        <end position="33"/>
    </location>
</feature>
<dbReference type="InterPro" id="IPR036465">
    <property type="entry name" value="vWFA_dom_sf"/>
</dbReference>
<evidence type="ECO:0000313" key="2">
    <source>
        <dbReference type="EMBL" id="EQD29548.1"/>
    </source>
</evidence>
<feature type="region of interest" description="Disordered" evidence="1">
    <location>
        <begin position="1"/>
        <end position="97"/>
    </location>
</feature>
<evidence type="ECO:0000256" key="1">
    <source>
        <dbReference type="SAM" id="MobiDB-lite"/>
    </source>
</evidence>
<accession>T0Y8T1</accession>
<dbReference type="InterPro" id="IPR052989">
    <property type="entry name" value="Mg-chelatase_DI-like"/>
</dbReference>
<feature type="compositionally biased region" description="Basic and acidic residues" evidence="1">
    <location>
        <begin position="87"/>
        <end position="97"/>
    </location>
</feature>
<feature type="non-terminal residue" evidence="2">
    <location>
        <position position="1"/>
    </location>
</feature>
<name>T0Y8T1_9ZZZZ</name>
<organism evidence="2">
    <name type="scientific">mine drainage metagenome</name>
    <dbReference type="NCBI Taxonomy" id="410659"/>
    <lineage>
        <taxon>unclassified sequences</taxon>
        <taxon>metagenomes</taxon>
        <taxon>ecological metagenomes</taxon>
    </lineage>
</organism>